<dbReference type="PANTHER" id="PTHR45964:SF9">
    <property type="entry name" value="SULFOTRANSFERASE"/>
    <property type="match status" value="1"/>
</dbReference>
<reference evidence="3" key="1">
    <citation type="submission" date="2020-07" db="EMBL/GenBank/DDBJ databases">
        <title>The High-quality genome of the commercially important snow crab, Chionoecetes opilio.</title>
        <authorList>
            <person name="Jeong J.-H."/>
            <person name="Ryu S."/>
        </authorList>
    </citation>
    <scope>NUCLEOTIDE SEQUENCE</scope>
    <source>
        <strain evidence="3">MADBK_172401_WGS</strain>
        <tissue evidence="3">Digestive gland</tissue>
    </source>
</reference>
<evidence type="ECO:0000313" key="3">
    <source>
        <dbReference type="EMBL" id="KAG0710471.1"/>
    </source>
</evidence>
<name>A0A8J4XQA2_CHIOP</name>
<dbReference type="InterPro" id="IPR000863">
    <property type="entry name" value="Sulfotransferase_dom"/>
</dbReference>
<dbReference type="AlphaFoldDB" id="A0A8J4XQA2"/>
<dbReference type="Pfam" id="PF00685">
    <property type="entry name" value="Sulfotransfer_1"/>
    <property type="match status" value="1"/>
</dbReference>
<gene>
    <name evidence="3" type="primary">wscd1_0</name>
    <name evidence="3" type="ORF">GWK47_022717</name>
</gene>
<dbReference type="Gene3D" id="3.40.50.300">
    <property type="entry name" value="P-loop containing nucleotide triphosphate hydrolases"/>
    <property type="match status" value="1"/>
</dbReference>
<dbReference type="PANTHER" id="PTHR45964">
    <property type="entry name" value="WSCD FAMILY MEMBER CG9164"/>
    <property type="match status" value="1"/>
</dbReference>
<organism evidence="3 4">
    <name type="scientific">Chionoecetes opilio</name>
    <name type="common">Atlantic snow crab</name>
    <name type="synonym">Cancer opilio</name>
    <dbReference type="NCBI Taxonomy" id="41210"/>
    <lineage>
        <taxon>Eukaryota</taxon>
        <taxon>Metazoa</taxon>
        <taxon>Ecdysozoa</taxon>
        <taxon>Arthropoda</taxon>
        <taxon>Crustacea</taxon>
        <taxon>Multicrustacea</taxon>
        <taxon>Malacostraca</taxon>
        <taxon>Eumalacostraca</taxon>
        <taxon>Eucarida</taxon>
        <taxon>Decapoda</taxon>
        <taxon>Pleocyemata</taxon>
        <taxon>Brachyura</taxon>
        <taxon>Eubrachyura</taxon>
        <taxon>Majoidea</taxon>
        <taxon>Majidae</taxon>
        <taxon>Chionoecetes</taxon>
    </lineage>
</organism>
<evidence type="ECO:0000259" key="2">
    <source>
        <dbReference type="Pfam" id="PF00685"/>
    </source>
</evidence>
<dbReference type="GO" id="GO:0008146">
    <property type="term" value="F:sulfotransferase activity"/>
    <property type="evidence" value="ECO:0007669"/>
    <property type="project" value="InterPro"/>
</dbReference>
<feature type="domain" description="Sulfotransferase" evidence="2">
    <location>
        <begin position="29"/>
        <end position="169"/>
    </location>
</feature>
<dbReference type="InterPro" id="IPR027417">
    <property type="entry name" value="P-loop_NTPase"/>
</dbReference>
<dbReference type="InterPro" id="IPR051589">
    <property type="entry name" value="Sialate-O-sulfotransferase"/>
</dbReference>
<protein>
    <submittedName>
        <fullName evidence="3">WSC domain-containing protein 1</fullName>
    </submittedName>
</protein>
<proteinExistence type="inferred from homology"/>
<dbReference type="EMBL" id="JACEEZ010024164">
    <property type="protein sequence ID" value="KAG0710471.1"/>
    <property type="molecule type" value="Genomic_DNA"/>
</dbReference>
<dbReference type="OrthoDB" id="6355878at2759"/>
<comment type="similarity">
    <text evidence="1">Belongs to the WSCD family.</text>
</comment>
<evidence type="ECO:0000313" key="4">
    <source>
        <dbReference type="Proteomes" id="UP000770661"/>
    </source>
</evidence>
<dbReference type="SUPFAM" id="SSF52540">
    <property type="entry name" value="P-loop containing nucleoside triphosphate hydrolases"/>
    <property type="match status" value="1"/>
</dbReference>
<comment type="caution">
    <text evidence="3">The sequence shown here is derived from an EMBL/GenBank/DDBJ whole genome shotgun (WGS) entry which is preliminary data.</text>
</comment>
<sequence length="196" mass="22478">MSSSGFLGGKEKSDSRRTIVQKTHIPTVLRHEHSSLKQYQATNASFPTVLLLRNPANAIISYYKFMVRKSHTEQIPDSQFKTKKFRTFVEKAVSYWMELAVNSLLWTEAPLHVLYYERLVEEPLKELRSVLAFLRVPEDEGRMACIAEHLEGKFKRKGNKNIDPYTVQEKTSMAAAARAVNRTLQLLGYAPLPSYN</sequence>
<keyword evidence="4" id="KW-1185">Reference proteome</keyword>
<evidence type="ECO:0000256" key="1">
    <source>
        <dbReference type="ARBA" id="ARBA00010236"/>
    </source>
</evidence>
<dbReference type="Proteomes" id="UP000770661">
    <property type="component" value="Unassembled WGS sequence"/>
</dbReference>
<accession>A0A8J4XQA2</accession>